<evidence type="ECO:0000313" key="3">
    <source>
        <dbReference type="EMBL" id="GJS74809.1"/>
    </source>
</evidence>
<keyword evidence="1" id="KW-0175">Coiled coil</keyword>
<name>A0ABQ4YAS4_9ASTR</name>
<evidence type="ECO:0008006" key="5">
    <source>
        <dbReference type="Google" id="ProtNLM"/>
    </source>
</evidence>
<comment type="caution">
    <text evidence="3">The sequence shown here is derived from an EMBL/GenBank/DDBJ whole genome shotgun (WGS) entry which is preliminary data.</text>
</comment>
<evidence type="ECO:0000313" key="4">
    <source>
        <dbReference type="Proteomes" id="UP001151760"/>
    </source>
</evidence>
<evidence type="ECO:0000256" key="2">
    <source>
        <dbReference type="SAM" id="MobiDB-lite"/>
    </source>
</evidence>
<dbReference type="EMBL" id="BQNB010010257">
    <property type="protein sequence ID" value="GJS74809.1"/>
    <property type="molecule type" value="Genomic_DNA"/>
</dbReference>
<feature type="coiled-coil region" evidence="1">
    <location>
        <begin position="384"/>
        <end position="445"/>
    </location>
</feature>
<gene>
    <name evidence="3" type="ORF">Tco_0707650</name>
</gene>
<sequence>MSTENIAHYQVEKEAIHLLLSGIGVEIYSTVDACKIGHKIWIAIDRLQQGESLNIQDVKTNLFWEFGIFTSHDGESMESYYSRFYKMMNEMIRNNLEVATMQVNVQFLQQLQPEWSKFVIIVKQIHDLDTVSYHNLFDILKQYQKELNKICVERIAKNANPLALVAATQQYPDPYYQAPKPQRSYAPAPKQHSSTRSNVSTRHKGKEIAKPITPPSKSASKEDNKQIGQFGNQRTVTIVGDRETVGSQKTKKEQADWLEDTDEEIDEQELEVHYCYMGKIQEVPTTDSRTDIEPLEKVQYDAEYNVFANERQHSEQPESINNTCVVEKVYSNFISDSPDMCDNDIQTDQNAKECDDERVVLANLINKEIELEKYKTYLTRTTEYDTLERKLKETQTQKENDIKEDAYNELQCLYLHKVKECECLAEKLSNQTENLKKLNEKYKEKSVGNKFGKPLIVRQRNALKIPKPSVLGVIYKTSDSRPKLKSTQRKDKVVQNNSQLKSKKTEVEDHLRISSISYKTKSVTACNDCLKSRTLNVNAVCATCGKCVYNSSHGAYVSKFLNDVTARSKKV</sequence>
<reference evidence="3" key="2">
    <citation type="submission" date="2022-01" db="EMBL/GenBank/DDBJ databases">
        <authorList>
            <person name="Yamashiro T."/>
            <person name="Shiraishi A."/>
            <person name="Satake H."/>
            <person name="Nakayama K."/>
        </authorList>
    </citation>
    <scope>NUCLEOTIDE SEQUENCE</scope>
</reference>
<organism evidence="3 4">
    <name type="scientific">Tanacetum coccineum</name>
    <dbReference type="NCBI Taxonomy" id="301880"/>
    <lineage>
        <taxon>Eukaryota</taxon>
        <taxon>Viridiplantae</taxon>
        <taxon>Streptophyta</taxon>
        <taxon>Embryophyta</taxon>
        <taxon>Tracheophyta</taxon>
        <taxon>Spermatophyta</taxon>
        <taxon>Magnoliopsida</taxon>
        <taxon>eudicotyledons</taxon>
        <taxon>Gunneridae</taxon>
        <taxon>Pentapetalae</taxon>
        <taxon>asterids</taxon>
        <taxon>campanulids</taxon>
        <taxon>Asterales</taxon>
        <taxon>Asteraceae</taxon>
        <taxon>Asteroideae</taxon>
        <taxon>Anthemideae</taxon>
        <taxon>Anthemidinae</taxon>
        <taxon>Tanacetum</taxon>
    </lineage>
</organism>
<accession>A0ABQ4YAS4</accession>
<reference evidence="3" key="1">
    <citation type="journal article" date="2022" name="Int. J. Mol. Sci.">
        <title>Draft Genome of Tanacetum Coccineum: Genomic Comparison of Closely Related Tanacetum-Family Plants.</title>
        <authorList>
            <person name="Yamashiro T."/>
            <person name="Shiraishi A."/>
            <person name="Nakayama K."/>
            <person name="Satake H."/>
        </authorList>
    </citation>
    <scope>NUCLEOTIDE SEQUENCE</scope>
</reference>
<dbReference type="Proteomes" id="UP001151760">
    <property type="component" value="Unassembled WGS sequence"/>
</dbReference>
<feature type="compositionally biased region" description="Polar residues" evidence="2">
    <location>
        <begin position="191"/>
        <end position="200"/>
    </location>
</feature>
<proteinExistence type="predicted"/>
<feature type="region of interest" description="Disordered" evidence="2">
    <location>
        <begin position="175"/>
        <end position="230"/>
    </location>
</feature>
<evidence type="ECO:0000256" key="1">
    <source>
        <dbReference type="SAM" id="Coils"/>
    </source>
</evidence>
<keyword evidence="4" id="KW-1185">Reference proteome</keyword>
<protein>
    <recommendedName>
        <fullName evidence="5">Gag-Pol polyprotein</fullName>
    </recommendedName>
</protein>